<protein>
    <submittedName>
        <fullName evidence="1">Uncharacterized protein</fullName>
    </submittedName>
</protein>
<proteinExistence type="predicted"/>
<comment type="caution">
    <text evidence="1">The sequence shown here is derived from an EMBL/GenBank/DDBJ whole genome shotgun (WGS) entry which is preliminary data.</text>
</comment>
<sequence>MGAGFTWLTNDPALVNLEQLLSILTKSRDTKQTVKTIVVFVTPSLAPLIESGDFGKDLFPVLFRGQRSSGTKSSSRPIRCIYAVVDALPSTSQNTASTNGSSPRLEGTEGLAIFLSSSRPTYHLPFHRFAPGQDEEKIESTPAFAFASNASSDTAGAADDKATLIKCHVRLPVANTIFVNGQRATFFEDVWKVNFRETEDPLINYISRRPLAACQLNLACDPYRFISSGSSPLQQLTQPRKITGSMGNILAQIEVDGTTVPASQELERAVPAYIASNPGSTMTGPILVYALICPEAKAPVPKGSIDENANLTDRILAALWQGAKLFKVSGGGGGWGTRQGLLSLEAAVNFEGSETASSARFPDFDSDRSILEEFGSRGIIPKSSTVEFLVHSASSASTEFTGPDHVSPVTESDSTTVILGTTTDPESHVEMLESESTDAGVRFLPNHFGMISYGGLALSSITRVARRPWSTRAETRLDVPDSYFIFRDVGKYDKNSANVRRPTQLKSEMWYRALRGLRMSTRERLNRADELIIERIEEKGDTELRATIPRGEEPLRI</sequence>
<organism evidence="1 2">
    <name type="scientific">Cladophialophora chaetospira</name>
    <dbReference type="NCBI Taxonomy" id="386627"/>
    <lineage>
        <taxon>Eukaryota</taxon>
        <taxon>Fungi</taxon>
        <taxon>Dikarya</taxon>
        <taxon>Ascomycota</taxon>
        <taxon>Pezizomycotina</taxon>
        <taxon>Eurotiomycetes</taxon>
        <taxon>Chaetothyriomycetidae</taxon>
        <taxon>Chaetothyriales</taxon>
        <taxon>Herpotrichiellaceae</taxon>
        <taxon>Cladophialophora</taxon>
    </lineage>
</organism>
<gene>
    <name evidence="1" type="ORF">H2200_002465</name>
</gene>
<evidence type="ECO:0000313" key="2">
    <source>
        <dbReference type="Proteomes" id="UP001172673"/>
    </source>
</evidence>
<dbReference type="Proteomes" id="UP001172673">
    <property type="component" value="Unassembled WGS sequence"/>
</dbReference>
<evidence type="ECO:0000313" key="1">
    <source>
        <dbReference type="EMBL" id="KAJ9614329.1"/>
    </source>
</evidence>
<reference evidence="1" key="1">
    <citation type="submission" date="2022-10" db="EMBL/GenBank/DDBJ databases">
        <title>Culturing micro-colonial fungi from biological soil crusts in the Mojave desert and describing Neophaeococcomyces mojavensis, and introducing the new genera and species Taxawa tesnikishii.</title>
        <authorList>
            <person name="Kurbessoian T."/>
            <person name="Stajich J.E."/>
        </authorList>
    </citation>
    <scope>NUCLEOTIDE SEQUENCE</scope>
    <source>
        <strain evidence="1">TK_41</strain>
    </source>
</reference>
<accession>A0AA38XJ22</accession>
<keyword evidence="2" id="KW-1185">Reference proteome</keyword>
<dbReference type="AlphaFoldDB" id="A0AA38XJ22"/>
<name>A0AA38XJ22_9EURO</name>
<dbReference type="EMBL" id="JAPDRK010000003">
    <property type="protein sequence ID" value="KAJ9614329.1"/>
    <property type="molecule type" value="Genomic_DNA"/>
</dbReference>